<dbReference type="Proteomes" id="UP001180481">
    <property type="component" value="Chromosome"/>
</dbReference>
<dbReference type="InterPro" id="IPR045266">
    <property type="entry name" value="DOH_DOMON"/>
</dbReference>
<name>A0ABY9RCJ4_9FLAO</name>
<reference evidence="4" key="1">
    <citation type="submission" date="2023-09" db="EMBL/GenBank/DDBJ databases">
        <title>Flavobacterium sp. 20NA77.7 isolated from freshwater.</title>
        <authorList>
            <person name="Le V."/>
            <person name="Ko S.-R."/>
            <person name="Ahn C.-Y."/>
            <person name="Oh H.-M."/>
        </authorList>
    </citation>
    <scope>NUCLEOTIDE SEQUENCE</scope>
    <source>
        <strain evidence="4">20NA77.7</strain>
    </source>
</reference>
<feature type="chain" id="PRO_5045702049" evidence="2">
    <location>
        <begin position="20"/>
        <end position="251"/>
    </location>
</feature>
<feature type="domain" description="Secretion system C-terminal sorting" evidence="3">
    <location>
        <begin position="179"/>
        <end position="250"/>
    </location>
</feature>
<evidence type="ECO:0000313" key="4">
    <source>
        <dbReference type="EMBL" id="WMW78544.1"/>
    </source>
</evidence>
<feature type="signal peptide" evidence="2">
    <location>
        <begin position="1"/>
        <end position="19"/>
    </location>
</feature>
<dbReference type="Pfam" id="PF18962">
    <property type="entry name" value="Por_Secre_tail"/>
    <property type="match status" value="1"/>
</dbReference>
<dbReference type="RefSeq" id="WP_309532842.1">
    <property type="nucleotide sequence ID" value="NZ_CP133721.1"/>
</dbReference>
<dbReference type="CDD" id="cd09631">
    <property type="entry name" value="DOMON_DOH"/>
    <property type="match status" value="1"/>
</dbReference>
<dbReference type="InterPro" id="IPR026444">
    <property type="entry name" value="Secre_tail"/>
</dbReference>
<evidence type="ECO:0000256" key="1">
    <source>
        <dbReference type="ARBA" id="ARBA00022729"/>
    </source>
</evidence>
<protein>
    <submittedName>
        <fullName evidence="4">T9SS type A sorting domain-containing protein</fullName>
    </submittedName>
</protein>
<dbReference type="NCBIfam" id="TIGR04183">
    <property type="entry name" value="Por_Secre_tail"/>
    <property type="match status" value="1"/>
</dbReference>
<dbReference type="EMBL" id="CP133721">
    <property type="protein sequence ID" value="WMW78544.1"/>
    <property type="molecule type" value="Genomic_DNA"/>
</dbReference>
<sequence>MKRKLLILLGAFFMFNANAQTTSTGVTTLGSTGMTLKIDTDATNVTLTLTGSSTSFLAVGFGGTSMSAVTDMFIWNSTSNRDYTPSGGQSAPSADASQSWTVSSDVVSGSTRTVVATRPLASIGDYTFTNTAVSIPIIFAKGTSTSIAQHAGNTSARGSLTLNSVLSNDGFVLERTTSVYPNPSNGNFKITSSQVIDEVAVYSITGKLVRVLKSTTNESEFQLNLSDMEKGVYLVEITSQSQKIWRKIAIE</sequence>
<keyword evidence="1 2" id="KW-0732">Signal</keyword>
<organism evidence="4 5">
    <name type="scientific">Flavobacterium nakdongensis</name>
    <dbReference type="NCBI Taxonomy" id="3073563"/>
    <lineage>
        <taxon>Bacteria</taxon>
        <taxon>Pseudomonadati</taxon>
        <taxon>Bacteroidota</taxon>
        <taxon>Flavobacteriia</taxon>
        <taxon>Flavobacteriales</taxon>
        <taxon>Flavobacteriaceae</taxon>
        <taxon>Flavobacterium</taxon>
    </lineage>
</organism>
<gene>
    <name evidence="4" type="ORF">RF683_03625</name>
</gene>
<evidence type="ECO:0000313" key="5">
    <source>
        <dbReference type="Proteomes" id="UP001180481"/>
    </source>
</evidence>
<accession>A0ABY9RCJ4</accession>
<proteinExistence type="predicted"/>
<evidence type="ECO:0000259" key="3">
    <source>
        <dbReference type="Pfam" id="PF18962"/>
    </source>
</evidence>
<evidence type="ECO:0000256" key="2">
    <source>
        <dbReference type="SAM" id="SignalP"/>
    </source>
</evidence>
<keyword evidence="5" id="KW-1185">Reference proteome</keyword>